<dbReference type="EMBL" id="BMAT01000929">
    <property type="protein sequence ID" value="GFR76483.1"/>
    <property type="molecule type" value="Genomic_DNA"/>
</dbReference>
<dbReference type="PANTHER" id="PTHR46060:SF1">
    <property type="entry name" value="MARINER MOS1 TRANSPOSASE-LIKE PROTEIN"/>
    <property type="match status" value="1"/>
</dbReference>
<dbReference type="InterPro" id="IPR052709">
    <property type="entry name" value="Transposase-MT_Hybrid"/>
</dbReference>
<dbReference type="AlphaFoldDB" id="A0AAV4FT19"/>
<dbReference type="InterPro" id="IPR036397">
    <property type="entry name" value="RNaseH_sf"/>
</dbReference>
<dbReference type="PANTHER" id="PTHR46060">
    <property type="entry name" value="MARINER MOS1 TRANSPOSASE-LIKE PROTEIN"/>
    <property type="match status" value="1"/>
</dbReference>
<dbReference type="Gene3D" id="3.30.420.10">
    <property type="entry name" value="Ribonuclease H-like superfamily/Ribonuclease H"/>
    <property type="match status" value="1"/>
</dbReference>
<gene>
    <name evidence="1" type="ORF">ElyMa_000484200</name>
</gene>
<name>A0AAV4FT19_9GAST</name>
<reference evidence="1 2" key="1">
    <citation type="journal article" date="2021" name="Elife">
        <title>Chloroplast acquisition without the gene transfer in kleptoplastic sea slugs, Plakobranchus ocellatus.</title>
        <authorList>
            <person name="Maeda T."/>
            <person name="Takahashi S."/>
            <person name="Yoshida T."/>
            <person name="Shimamura S."/>
            <person name="Takaki Y."/>
            <person name="Nagai Y."/>
            <person name="Toyoda A."/>
            <person name="Suzuki Y."/>
            <person name="Arimoto A."/>
            <person name="Ishii H."/>
            <person name="Satoh N."/>
            <person name="Nishiyama T."/>
            <person name="Hasebe M."/>
            <person name="Maruyama T."/>
            <person name="Minagawa J."/>
            <person name="Obokata J."/>
            <person name="Shigenobu S."/>
        </authorList>
    </citation>
    <scope>NUCLEOTIDE SEQUENCE [LARGE SCALE GENOMIC DNA]</scope>
</reference>
<organism evidence="1 2">
    <name type="scientific">Elysia marginata</name>
    <dbReference type="NCBI Taxonomy" id="1093978"/>
    <lineage>
        <taxon>Eukaryota</taxon>
        <taxon>Metazoa</taxon>
        <taxon>Spiralia</taxon>
        <taxon>Lophotrochozoa</taxon>
        <taxon>Mollusca</taxon>
        <taxon>Gastropoda</taxon>
        <taxon>Heterobranchia</taxon>
        <taxon>Euthyneura</taxon>
        <taxon>Panpulmonata</taxon>
        <taxon>Sacoglossa</taxon>
        <taxon>Placobranchoidea</taxon>
        <taxon>Plakobranchidae</taxon>
        <taxon>Elysia</taxon>
    </lineage>
</organism>
<protein>
    <submittedName>
        <fullName evidence="1">Histone-lysine N-methyltransferase SETMAR</fullName>
    </submittedName>
</protein>
<dbReference type="GO" id="GO:0003676">
    <property type="term" value="F:nucleic acid binding"/>
    <property type="evidence" value="ECO:0007669"/>
    <property type="project" value="InterPro"/>
</dbReference>
<proteinExistence type="predicted"/>
<accession>A0AAV4FT19</accession>
<evidence type="ECO:0000313" key="1">
    <source>
        <dbReference type="EMBL" id="GFR76483.1"/>
    </source>
</evidence>
<evidence type="ECO:0000313" key="2">
    <source>
        <dbReference type="Proteomes" id="UP000762676"/>
    </source>
</evidence>
<keyword evidence="2" id="KW-1185">Reference proteome</keyword>
<dbReference type="Proteomes" id="UP000762676">
    <property type="component" value="Unassembled WGS sequence"/>
</dbReference>
<comment type="caution">
    <text evidence="1">The sequence shown here is derived from an EMBL/GenBank/DDBJ whole genome shotgun (WGS) entry which is preliminary data.</text>
</comment>
<sequence length="157" mass="18254">MLITSDKDVRAQLMAPQASEYRGRVPQPLATQWIARWKRAHPSTTPVESADISTGILFHHDNAPVHTARSVTDILAGYEWELLEHPRYSPDLAPCDFHLFPKMKEHLCGQRFETEEDIIQARKVAIKNLDKGSYVTALFQRLVTTDREMRQQWWMLR</sequence>